<keyword evidence="1" id="KW-0696">RNA-directed RNA polymerase</keyword>
<keyword evidence="5" id="KW-1185">Reference proteome</keyword>
<accession>A0ABR3SLB7</accession>
<dbReference type="InterPro" id="IPR057596">
    <property type="entry name" value="RDRP_core"/>
</dbReference>
<organism evidence="4 5">
    <name type="scientific">Neofusicoccum ribis</name>
    <dbReference type="NCBI Taxonomy" id="45134"/>
    <lineage>
        <taxon>Eukaryota</taxon>
        <taxon>Fungi</taxon>
        <taxon>Dikarya</taxon>
        <taxon>Ascomycota</taxon>
        <taxon>Pezizomycotina</taxon>
        <taxon>Dothideomycetes</taxon>
        <taxon>Dothideomycetes incertae sedis</taxon>
        <taxon>Botryosphaeriales</taxon>
        <taxon>Botryosphaeriaceae</taxon>
        <taxon>Neofusicoccum</taxon>
    </lineage>
</organism>
<dbReference type="PANTHER" id="PTHR23079:SF17">
    <property type="entry name" value="RNA-DEPENDENT RNA POLYMERASE"/>
    <property type="match status" value="1"/>
</dbReference>
<keyword evidence="1" id="KW-0694">RNA-binding</keyword>
<feature type="domain" description="RDRP core" evidence="2">
    <location>
        <begin position="435"/>
        <end position="1022"/>
    </location>
</feature>
<dbReference type="InterPro" id="IPR007855">
    <property type="entry name" value="RDRP"/>
</dbReference>
<evidence type="ECO:0000259" key="2">
    <source>
        <dbReference type="Pfam" id="PF05183"/>
    </source>
</evidence>
<sequence>MDILVRGIPVQTTESALRDFFKPVLGEFAIVVFNCKKTKNKPIAILTIADSAKAELFLKKYSQPQSLVDFEPLLFINKPLKISASTYKPPDELILKTLRYEEEELLRKATRKARRQPDPENPPDQPLIVLKRPRLQRAFDFSSLWCGVWDYNGSQAAFAPHFQDTRRGTIMFGKRTLAMVLRADGWVTSTCRIDIPYWSIDTVVTCSQLNKVTFTLRFAPRVYKLEDGLEGLMSGLGISAPNSRRYQRFNRTRVSAIDESHELVVGSCFIYQITLSNPLDTSKLDYLVRKNPGMPPILSLPTSYTQAHVTFKQDFERLKSLIYAQGQFGTLKFSVKFQVERLARNAYLPPAKVVALLPTIKQLSKEQGHVRTAMAIRILSRQIQYPGPHLDPEHFDVTFLARELAKNAKEFKLEGSIYDVKARHSHIALIHRVNITPAGTYLEGPEPEVSNRVLRLYPTHTDNFLRVQFMDEDGDAIRFEPKTSLSEIFHNRFKAVLDSEINIGGHSFAFLGFSHSSLRSQTCWFMSPFVEGRDFLAAQEVIKRLGDFSKIRSPAKCAARIGQAFSDTSGTVTITKDIIHMDEDVMNERGHIFSDGVGRISYKLLRRIRLGGAKGVVSLDDRLLGERLCLRPSMVKFHGSATWNIEICGANFKPLPMYLNRQFIKILEDLGVDAHVFLDLQNNMIEQLRRITKSPINAATFLEHARVVQATRMPYLFRMLDEMGLSFNEDDFMSHVVEIAALSQLRDIKHRSRILVERGVTLYGIMDETGFLREDEIYCVIERLGDNGRPKRTVICGGEVIVTRSPAMHPGDIQKAQAVDVPPDSPLQALSNVVVFSAKGQRDLPSQLSGGDLDGDLYNVIFDRRLMPRVTYMAADYKKVPPLDIGRPVMRQDITDFFLKFMETDQLGRISMNHMQLADRRPNGTLDPDCLKLAEMASTAVDFSKTGIPVDMSQFPKNDLIRPDFMASGPRVIVEKKGVVFHKDEDDDLLDEDDAVSALDPDFKTFRYYESERVLGQLYRAIDEKKIFQEMQRHATETKSHLGGLNLMDQVWSYVLRETALIQWEEYKGLARNIRETYESNLLDIMSDYSTHPQYPLSELEVFGGNIIGKSTGAQNRRTRERTMEMNERFERDVIFTVERITQGDDGDRDEALARSIACLAIGITEQHRINKRVGELRSWKYIAAAVCLREIELFKTRFDPLNRI</sequence>
<dbReference type="CDD" id="cd00590">
    <property type="entry name" value="RRM_SF"/>
    <property type="match status" value="1"/>
</dbReference>
<evidence type="ECO:0000313" key="4">
    <source>
        <dbReference type="EMBL" id="KAL1623979.1"/>
    </source>
</evidence>
<keyword evidence="1" id="KW-0548">Nucleotidyltransferase</keyword>
<gene>
    <name evidence="4" type="ORF">SLS56_008031</name>
</gene>
<proteinExistence type="inferred from homology"/>
<evidence type="ECO:0000256" key="1">
    <source>
        <dbReference type="RuleBase" id="RU363098"/>
    </source>
</evidence>
<dbReference type="EMBL" id="JAJVDC020000112">
    <property type="protein sequence ID" value="KAL1623979.1"/>
    <property type="molecule type" value="Genomic_DNA"/>
</dbReference>
<name>A0ABR3SLB7_9PEZI</name>
<dbReference type="InterPro" id="IPR057503">
    <property type="entry name" value="PH_RdRP"/>
</dbReference>
<dbReference type="PANTHER" id="PTHR23079">
    <property type="entry name" value="RNA-DEPENDENT RNA POLYMERASE"/>
    <property type="match status" value="1"/>
</dbReference>
<dbReference type="Proteomes" id="UP001521116">
    <property type="component" value="Unassembled WGS sequence"/>
</dbReference>
<comment type="similarity">
    <text evidence="1">Belongs to the RdRP family.</text>
</comment>
<dbReference type="Pfam" id="PF25358">
    <property type="entry name" value="PH_fung_RdRP"/>
    <property type="match status" value="1"/>
</dbReference>
<evidence type="ECO:0000259" key="3">
    <source>
        <dbReference type="Pfam" id="PF25358"/>
    </source>
</evidence>
<feature type="domain" description="RdRP-like PH" evidence="3">
    <location>
        <begin position="138"/>
        <end position="307"/>
    </location>
</feature>
<dbReference type="EC" id="2.7.7.48" evidence="1"/>
<dbReference type="Pfam" id="PF05183">
    <property type="entry name" value="RdRP"/>
    <property type="match status" value="1"/>
</dbReference>
<keyword evidence="1" id="KW-0808">Transferase</keyword>
<comment type="catalytic activity">
    <reaction evidence="1">
        <text>RNA(n) + a ribonucleoside 5'-triphosphate = RNA(n+1) + diphosphate</text>
        <dbReference type="Rhea" id="RHEA:21248"/>
        <dbReference type="Rhea" id="RHEA-COMP:14527"/>
        <dbReference type="Rhea" id="RHEA-COMP:17342"/>
        <dbReference type="ChEBI" id="CHEBI:33019"/>
        <dbReference type="ChEBI" id="CHEBI:61557"/>
        <dbReference type="ChEBI" id="CHEBI:140395"/>
        <dbReference type="EC" id="2.7.7.48"/>
    </reaction>
</comment>
<protein>
    <recommendedName>
        <fullName evidence="1">RNA-dependent RNA polymerase</fullName>
        <ecNumber evidence="1">2.7.7.48</ecNumber>
    </recommendedName>
</protein>
<evidence type="ECO:0000313" key="5">
    <source>
        <dbReference type="Proteomes" id="UP001521116"/>
    </source>
</evidence>
<reference evidence="4 5" key="1">
    <citation type="submission" date="2024-02" db="EMBL/GenBank/DDBJ databases">
        <title>De novo assembly and annotation of 12 fungi associated with fruit tree decline syndrome in Ontario, Canada.</title>
        <authorList>
            <person name="Sulman M."/>
            <person name="Ellouze W."/>
            <person name="Ilyukhin E."/>
        </authorList>
    </citation>
    <scope>NUCLEOTIDE SEQUENCE [LARGE SCALE GENOMIC DNA]</scope>
    <source>
        <strain evidence="4 5">M1-105</strain>
    </source>
</reference>
<comment type="caution">
    <text evidence="4">The sequence shown here is derived from an EMBL/GenBank/DDBJ whole genome shotgun (WGS) entry which is preliminary data.</text>
</comment>